<reference evidence="1 2" key="1">
    <citation type="journal article" date="2022" name="bioRxiv">
        <title>The genome of the oomycete Peronosclerospora sorghi, a cosmopolitan pathogen of maize and sorghum, is inflated with dispersed pseudogenes.</title>
        <authorList>
            <person name="Fletcher K."/>
            <person name="Martin F."/>
            <person name="Isakeit T."/>
            <person name="Cavanaugh K."/>
            <person name="Magill C."/>
            <person name="Michelmore R."/>
        </authorList>
    </citation>
    <scope>NUCLEOTIDE SEQUENCE [LARGE SCALE GENOMIC DNA]</scope>
    <source>
        <strain evidence="1">P6</strain>
    </source>
</reference>
<sequence length="129" mass="14459">MGQPTLQTKNSASESCVKDKKEIPGEDHGKTQMDPILIPNVVEKVSNGSIGQQPDDAKRYVHRLKHGDNATDVEVEEDKDADINVDNPIGQQRGFIERCCDGLIFLSLVFRSILYRDTVVLYCQDAKNR</sequence>
<organism evidence="1 2">
    <name type="scientific">Peronosclerospora sorghi</name>
    <dbReference type="NCBI Taxonomy" id="230839"/>
    <lineage>
        <taxon>Eukaryota</taxon>
        <taxon>Sar</taxon>
        <taxon>Stramenopiles</taxon>
        <taxon>Oomycota</taxon>
        <taxon>Peronosporomycetes</taxon>
        <taxon>Peronosporales</taxon>
        <taxon>Peronosporaceae</taxon>
        <taxon>Peronosclerospora</taxon>
    </lineage>
</organism>
<proteinExistence type="predicted"/>
<protein>
    <submittedName>
        <fullName evidence="1">Uncharacterized protein</fullName>
    </submittedName>
</protein>
<evidence type="ECO:0000313" key="1">
    <source>
        <dbReference type="EMBL" id="KAI9915855.1"/>
    </source>
</evidence>
<keyword evidence="2" id="KW-1185">Reference proteome</keyword>
<gene>
    <name evidence="1" type="ORF">PsorP6_006969</name>
</gene>
<evidence type="ECO:0000313" key="2">
    <source>
        <dbReference type="Proteomes" id="UP001163321"/>
    </source>
</evidence>
<accession>A0ACC0WB40</accession>
<dbReference type="Proteomes" id="UP001163321">
    <property type="component" value="Chromosome 3"/>
</dbReference>
<comment type="caution">
    <text evidence="1">The sequence shown here is derived from an EMBL/GenBank/DDBJ whole genome shotgun (WGS) entry which is preliminary data.</text>
</comment>
<dbReference type="EMBL" id="CM047582">
    <property type="protein sequence ID" value="KAI9915855.1"/>
    <property type="molecule type" value="Genomic_DNA"/>
</dbReference>
<name>A0ACC0WB40_9STRA</name>